<evidence type="ECO:0000256" key="9">
    <source>
        <dbReference type="ARBA" id="ARBA00023034"/>
    </source>
</evidence>
<comment type="subcellular location">
    <subcellularLocation>
        <location evidence="1">Golgi apparatus membrane</location>
        <topology evidence="1">Single-pass type II membrane protein</topology>
    </subcellularLocation>
    <subcellularLocation>
        <location evidence="12">Golgi apparatus</location>
        <location evidence="12">Golgi stack membrane</location>
        <topology evidence="12">Single-pass type II membrane protein</topology>
    </subcellularLocation>
</comment>
<keyword evidence="6 12" id="KW-0812">Transmembrane</keyword>
<evidence type="ECO:0000256" key="7">
    <source>
        <dbReference type="ARBA" id="ARBA00022968"/>
    </source>
</evidence>
<keyword evidence="16" id="KW-1185">Reference proteome</keyword>
<keyword evidence="7" id="KW-0735">Signal-anchor</keyword>
<organism evidence="15 16">
    <name type="scientific">Potamilus streckersoni</name>
    <dbReference type="NCBI Taxonomy" id="2493646"/>
    <lineage>
        <taxon>Eukaryota</taxon>
        <taxon>Metazoa</taxon>
        <taxon>Spiralia</taxon>
        <taxon>Lophotrochozoa</taxon>
        <taxon>Mollusca</taxon>
        <taxon>Bivalvia</taxon>
        <taxon>Autobranchia</taxon>
        <taxon>Heteroconchia</taxon>
        <taxon>Palaeoheterodonta</taxon>
        <taxon>Unionida</taxon>
        <taxon>Unionoidea</taxon>
        <taxon>Unionidae</taxon>
        <taxon>Ambleminae</taxon>
        <taxon>Lampsilini</taxon>
        <taxon>Potamilus</taxon>
    </lineage>
</organism>
<sequence length="396" mass="46536">MMKNVRSRRTNFLLTSLFILLCIFLLLYVLVFTWDKNAVLMTFGMTEIPKHVQSVVSSRFNPLFTTRNDSELLRCFGEDSGDKYLITWYNAPPWTKGEMDYLARCPHKNCAIAYDRKCMRFSDAVMFRAANVGRPPLKIPGQIWVFQSFESPQSLDAKFSKWNGLFNWTLTYRQDASIPCRWGHYIRRENINIDLKSIYRNKTKSVLWLVSHCKTPSRREEYVKILQKYIDVDIYGKCGQLQCNGGKLHDDPDSCYGMFNKYKFYLSFENTLCEDYATEKAYKPLGKSTVPVVRGSSNYSSLLPPKSFINTDDFKSIKALGKYLNAVGNNETLYVKYLEWKRDYYMKVVSPRMGKICNVCEMLNDKEKYAYVYEDFEKWWWKNGKACHKVKDLTFK</sequence>
<protein>
    <recommendedName>
        <fullName evidence="12">Fucosyltransferase</fullName>
        <ecNumber evidence="12">2.4.1.-</ecNumber>
    </recommendedName>
</protein>
<keyword evidence="10 12" id="KW-0472">Membrane</keyword>
<feature type="transmembrane region" description="Helical" evidence="12">
    <location>
        <begin position="12"/>
        <end position="34"/>
    </location>
</feature>
<reference evidence="15" key="2">
    <citation type="journal article" date="2021" name="Genome Biol. Evol.">
        <title>Developing a high-quality reference genome for a parasitic bivalve with doubly uniparental inheritance (Bivalvia: Unionida).</title>
        <authorList>
            <person name="Smith C.H."/>
        </authorList>
    </citation>
    <scope>NUCLEOTIDE SEQUENCE</scope>
    <source>
        <strain evidence="15">CHS0354</strain>
        <tissue evidence="15">Mantle</tissue>
    </source>
</reference>
<comment type="caution">
    <text evidence="15">The sequence shown here is derived from an EMBL/GenBank/DDBJ whole genome shotgun (WGS) entry which is preliminary data.</text>
</comment>
<evidence type="ECO:0000313" key="16">
    <source>
        <dbReference type="Proteomes" id="UP001195483"/>
    </source>
</evidence>
<dbReference type="FunFam" id="3.40.50.11660:FF:000006">
    <property type="entry name" value="Alpha-(1,3)-fucosyltransferase C"/>
    <property type="match status" value="1"/>
</dbReference>
<reference evidence="15" key="1">
    <citation type="journal article" date="2021" name="Genome Biol. Evol.">
        <title>A High-Quality Reference Genome for a Parasitic Bivalve with Doubly Uniparental Inheritance (Bivalvia: Unionida).</title>
        <authorList>
            <person name="Smith C.H."/>
        </authorList>
    </citation>
    <scope>NUCLEOTIDE SEQUENCE</scope>
    <source>
        <strain evidence="15">CHS0354</strain>
    </source>
</reference>
<dbReference type="Gene3D" id="3.40.50.11660">
    <property type="entry name" value="Glycosyl transferase family 10, C-terminal domain"/>
    <property type="match status" value="1"/>
</dbReference>
<evidence type="ECO:0000256" key="1">
    <source>
        <dbReference type="ARBA" id="ARBA00004323"/>
    </source>
</evidence>
<feature type="domain" description="Fucosyltransferase N-terminal" evidence="14">
    <location>
        <begin position="86"/>
        <end position="183"/>
    </location>
</feature>
<evidence type="ECO:0000256" key="12">
    <source>
        <dbReference type="RuleBase" id="RU003832"/>
    </source>
</evidence>
<dbReference type="GO" id="GO:0032580">
    <property type="term" value="C:Golgi cisterna membrane"/>
    <property type="evidence" value="ECO:0007669"/>
    <property type="project" value="UniProtKB-SubCell"/>
</dbReference>
<name>A0AAE0TII8_9BIVA</name>
<evidence type="ECO:0000256" key="4">
    <source>
        <dbReference type="ARBA" id="ARBA00022676"/>
    </source>
</evidence>
<evidence type="ECO:0000256" key="8">
    <source>
        <dbReference type="ARBA" id="ARBA00022989"/>
    </source>
</evidence>
<dbReference type="GO" id="GO:0000139">
    <property type="term" value="C:Golgi membrane"/>
    <property type="evidence" value="ECO:0007669"/>
    <property type="project" value="UniProtKB-SubCell"/>
</dbReference>
<evidence type="ECO:0000313" key="15">
    <source>
        <dbReference type="EMBL" id="KAK3610623.1"/>
    </source>
</evidence>
<dbReference type="PANTHER" id="PTHR48438:SF1">
    <property type="entry name" value="ALPHA-(1,3)-FUCOSYLTRANSFERASE C-RELATED"/>
    <property type="match status" value="1"/>
</dbReference>
<dbReference type="Pfam" id="PF00852">
    <property type="entry name" value="Glyco_transf_10"/>
    <property type="match status" value="1"/>
</dbReference>
<evidence type="ECO:0000259" key="13">
    <source>
        <dbReference type="Pfam" id="PF00852"/>
    </source>
</evidence>
<comment type="pathway">
    <text evidence="2">Protein modification; protein glycosylation.</text>
</comment>
<proteinExistence type="inferred from homology"/>
<feature type="domain" description="Fucosyltransferase C-terminal" evidence="13">
    <location>
        <begin position="200"/>
        <end position="379"/>
    </location>
</feature>
<dbReference type="InterPro" id="IPR001503">
    <property type="entry name" value="Glyco_trans_10"/>
</dbReference>
<accession>A0AAE0TII8</accession>
<keyword evidence="9 12" id="KW-0333">Golgi apparatus</keyword>
<evidence type="ECO:0000256" key="10">
    <source>
        <dbReference type="ARBA" id="ARBA00023136"/>
    </source>
</evidence>
<evidence type="ECO:0000256" key="11">
    <source>
        <dbReference type="ARBA" id="ARBA00023180"/>
    </source>
</evidence>
<evidence type="ECO:0000256" key="2">
    <source>
        <dbReference type="ARBA" id="ARBA00004922"/>
    </source>
</evidence>
<evidence type="ECO:0000256" key="6">
    <source>
        <dbReference type="ARBA" id="ARBA00022692"/>
    </source>
</evidence>
<evidence type="ECO:0000256" key="3">
    <source>
        <dbReference type="ARBA" id="ARBA00008919"/>
    </source>
</evidence>
<dbReference type="EMBL" id="JAEAOA010000587">
    <property type="protein sequence ID" value="KAK3610623.1"/>
    <property type="molecule type" value="Genomic_DNA"/>
</dbReference>
<keyword evidence="11" id="KW-0325">Glycoprotein</keyword>
<dbReference type="AlphaFoldDB" id="A0AAE0TII8"/>
<gene>
    <name evidence="15" type="ORF">CHS0354_009086</name>
</gene>
<dbReference type="InterPro" id="IPR038577">
    <property type="entry name" value="GT10-like_C_sf"/>
</dbReference>
<dbReference type="PANTHER" id="PTHR48438">
    <property type="entry name" value="ALPHA-(1,3)-FUCOSYLTRANSFERASE C-RELATED"/>
    <property type="match status" value="1"/>
</dbReference>
<comment type="similarity">
    <text evidence="3 12">Belongs to the glycosyltransferase 10 family.</text>
</comment>
<dbReference type="EC" id="2.4.1.-" evidence="12"/>
<dbReference type="InterPro" id="IPR031481">
    <property type="entry name" value="Glyco_tran_10_N"/>
</dbReference>
<reference evidence="15" key="3">
    <citation type="submission" date="2023-05" db="EMBL/GenBank/DDBJ databases">
        <authorList>
            <person name="Smith C.H."/>
        </authorList>
    </citation>
    <scope>NUCLEOTIDE SEQUENCE</scope>
    <source>
        <strain evidence="15">CHS0354</strain>
        <tissue evidence="15">Mantle</tissue>
    </source>
</reference>
<dbReference type="InterPro" id="IPR055270">
    <property type="entry name" value="Glyco_tran_10_C"/>
</dbReference>
<evidence type="ECO:0000259" key="14">
    <source>
        <dbReference type="Pfam" id="PF17039"/>
    </source>
</evidence>
<dbReference type="Proteomes" id="UP001195483">
    <property type="component" value="Unassembled WGS sequence"/>
</dbReference>
<keyword evidence="4 12" id="KW-0328">Glycosyltransferase</keyword>
<dbReference type="SUPFAM" id="SSF53756">
    <property type="entry name" value="UDP-Glycosyltransferase/glycogen phosphorylase"/>
    <property type="match status" value="1"/>
</dbReference>
<dbReference type="Pfam" id="PF17039">
    <property type="entry name" value="Glyco_tran_10_N"/>
    <property type="match status" value="1"/>
</dbReference>
<dbReference type="GO" id="GO:0008417">
    <property type="term" value="F:fucosyltransferase activity"/>
    <property type="evidence" value="ECO:0007669"/>
    <property type="project" value="InterPro"/>
</dbReference>
<keyword evidence="5 12" id="KW-0808">Transferase</keyword>
<keyword evidence="8 12" id="KW-1133">Transmembrane helix</keyword>
<evidence type="ECO:0000256" key="5">
    <source>
        <dbReference type="ARBA" id="ARBA00022679"/>
    </source>
</evidence>